<dbReference type="EMBL" id="BAAACO010000001">
    <property type="protein sequence ID" value="GAA0856874.1"/>
    <property type="molecule type" value="Genomic_DNA"/>
</dbReference>
<dbReference type="PANTHER" id="PTHR37813">
    <property type="entry name" value="FELS-2 PROPHAGE PROTEIN"/>
    <property type="match status" value="1"/>
</dbReference>
<keyword evidence="3" id="KW-0472">Membrane</keyword>
<dbReference type="Pfam" id="PF10145">
    <property type="entry name" value="PhageMin_Tail"/>
    <property type="match status" value="1"/>
</dbReference>
<organism evidence="5 6">
    <name type="scientific">Clostridium nitritogenes</name>
    <dbReference type="NCBI Taxonomy" id="83340"/>
    <lineage>
        <taxon>Bacteria</taxon>
        <taxon>Bacillati</taxon>
        <taxon>Bacillota</taxon>
        <taxon>Clostridia</taxon>
        <taxon>Eubacteriales</taxon>
        <taxon>Clostridiaceae</taxon>
        <taxon>Clostridium</taxon>
    </lineage>
</organism>
<evidence type="ECO:0000256" key="3">
    <source>
        <dbReference type="SAM" id="Phobius"/>
    </source>
</evidence>
<dbReference type="RefSeq" id="WP_346025841.1">
    <property type="nucleotide sequence ID" value="NZ_BAAACO010000001.1"/>
</dbReference>
<dbReference type="InterPro" id="IPR010090">
    <property type="entry name" value="Phage_tape_meas"/>
</dbReference>
<evidence type="ECO:0000256" key="2">
    <source>
        <dbReference type="SAM" id="Coils"/>
    </source>
</evidence>
<protein>
    <recommendedName>
        <fullName evidence="4">Phage tail tape measure protein domain-containing protein</fullName>
    </recommendedName>
</protein>
<evidence type="ECO:0000256" key="1">
    <source>
        <dbReference type="ARBA" id="ARBA00022612"/>
    </source>
</evidence>
<comment type="caution">
    <text evidence="5">The sequence shown here is derived from an EMBL/GenBank/DDBJ whole genome shotgun (WGS) entry which is preliminary data.</text>
</comment>
<keyword evidence="3" id="KW-0812">Transmembrane</keyword>
<dbReference type="PANTHER" id="PTHR37813:SF1">
    <property type="entry name" value="FELS-2 PROPHAGE PROTEIN"/>
    <property type="match status" value="1"/>
</dbReference>
<feature type="domain" description="Phage tail tape measure protein" evidence="4">
    <location>
        <begin position="238"/>
        <end position="427"/>
    </location>
</feature>
<dbReference type="Proteomes" id="UP001501764">
    <property type="component" value="Unassembled WGS sequence"/>
</dbReference>
<keyword evidence="3" id="KW-1133">Transmembrane helix</keyword>
<feature type="transmembrane region" description="Helical" evidence="3">
    <location>
        <begin position="774"/>
        <end position="793"/>
    </location>
</feature>
<sequence>MAGANIKIGANSSEFQRQMKEVVNQLKVTQSQFSLASEKAKLFGNSTDQLKAKQGELANKLKAQNTIVAMSRESIRQINKEIIGYKNANEELAKKIAETEKKQKDAVQTYGKGSKEVKELDDKLKELKEQYSKNEKAIDLSNKRMDQQKIKLSESEKAVLKTKKAIDDNNKALEKMGDKFAKAGEKAGKVSDKMKPVSAGILGVGVASGKMAMDFEDGMAKVSTIADTSKVPIDDLRKGVLDLSSQTGKSATEMSEGLYQALSASVDTSQAINFMGTATKAAVGGFTDTATAVDGLSTVLNSYGLQAQEADKIANQMLITQNLGKTTFGELASSMGKITPITSQLDISTQELFSSLASTTAQGLATSESVTALKAAMSNIIKPSKEAADAADELGIKFNLSELKSKGWMPFLQEVKQGLENASPALKDATNAMEKAERKMTALEKAGKTNSKEYKQAKKDVKGFKDELDMLAKMSDSPVSAMAQMFGSVEGLNSILMLTSDNGMNIYNKSMQEMKTNSNALNDAYDKIANTTQYKFKGALNQGQIALIGLGDAVAPFISLTSMGISKLAGAFNGLSDGTKKVIAILGGLFVGTNFVLSGFSKLSKMLKDNKKFILDTANAFKNGASKIKDFTKATKEGNTFIGKFAKGISNCAKGIANFTVKIVKSTVNGVVRFTKAIAKATLSVIKFTLNLVKAAARGLVNFSKGLLKAVLGLGKLTLSLIKNTAVLIKNGAIWVANKVKMLAFKAAQLAVTAATNAMTVAQKALNLAMSMNPITIVVGLLLGLAGVFVVLYTKCEWFRNGVQAVWSKIKSVFVGFANFLSGAFTTDWTTKLGLLGVPLNNFFGTVKAIFNGVKGVFNGLITFFKGVFTGNWREAFQGLSDIVSNIFGMIGGVIKAPINAAISGINWVISSINGIGFDVPSWVPGIGGSHFGIDLPKIPMLENGGIVTKATLAMVGEGKEHEAVMPLSKLDRLVTNSVRKVLDGKGNDKNIFVIVENKTELDGEVIGSKTYKKIARKLKGEENSYKVTQGKRGAFTIG</sequence>
<evidence type="ECO:0000313" key="5">
    <source>
        <dbReference type="EMBL" id="GAA0856874.1"/>
    </source>
</evidence>
<dbReference type="NCBIfam" id="TIGR01760">
    <property type="entry name" value="tape_meas_TP901"/>
    <property type="match status" value="1"/>
</dbReference>
<name>A0ABN1LJJ1_9CLOT</name>
<feature type="transmembrane region" description="Helical" evidence="3">
    <location>
        <begin position="582"/>
        <end position="603"/>
    </location>
</feature>
<reference evidence="5 6" key="1">
    <citation type="journal article" date="2019" name="Int. J. Syst. Evol. Microbiol.">
        <title>The Global Catalogue of Microorganisms (GCM) 10K type strain sequencing project: providing services to taxonomists for standard genome sequencing and annotation.</title>
        <authorList>
            <consortium name="The Broad Institute Genomics Platform"/>
            <consortium name="The Broad Institute Genome Sequencing Center for Infectious Disease"/>
            <person name="Wu L."/>
            <person name="Ma J."/>
        </authorList>
    </citation>
    <scope>NUCLEOTIDE SEQUENCE [LARGE SCALE GENOMIC DNA]</scope>
    <source>
        <strain evidence="5 6">JCM 6485</strain>
    </source>
</reference>
<evidence type="ECO:0000313" key="6">
    <source>
        <dbReference type="Proteomes" id="UP001501764"/>
    </source>
</evidence>
<keyword evidence="2" id="KW-0175">Coiled coil</keyword>
<proteinExistence type="predicted"/>
<evidence type="ECO:0000259" key="4">
    <source>
        <dbReference type="Pfam" id="PF10145"/>
    </source>
</evidence>
<keyword evidence="6" id="KW-1185">Reference proteome</keyword>
<gene>
    <name evidence="5" type="ORF">GCM10008916_08240</name>
</gene>
<feature type="coiled-coil region" evidence="2">
    <location>
        <begin position="75"/>
        <end position="144"/>
    </location>
</feature>
<keyword evidence="1" id="KW-1188">Viral release from host cell</keyword>
<accession>A0ABN1LJJ1</accession>
<feature type="coiled-coil region" evidence="2">
    <location>
        <begin position="419"/>
        <end position="474"/>
    </location>
</feature>